<keyword evidence="2 3" id="KW-0175">Coiled coil</keyword>
<feature type="coiled-coil region" evidence="3">
    <location>
        <begin position="65"/>
        <end position="109"/>
    </location>
</feature>
<dbReference type="GO" id="GO:0005829">
    <property type="term" value="C:cytosol"/>
    <property type="evidence" value="ECO:0007669"/>
    <property type="project" value="TreeGrafter"/>
</dbReference>
<dbReference type="GeneID" id="120275956"/>
<gene>
    <name evidence="5" type="primary">LOC120275956</name>
</gene>
<name>A0AB40CK81_DIOCR</name>
<proteinExistence type="inferred from homology"/>
<organism evidence="4 5">
    <name type="scientific">Dioscorea cayennensis subsp. rotundata</name>
    <name type="common">White Guinea yam</name>
    <name type="synonym">Dioscorea rotundata</name>
    <dbReference type="NCBI Taxonomy" id="55577"/>
    <lineage>
        <taxon>Eukaryota</taxon>
        <taxon>Viridiplantae</taxon>
        <taxon>Streptophyta</taxon>
        <taxon>Embryophyta</taxon>
        <taxon>Tracheophyta</taxon>
        <taxon>Spermatophyta</taxon>
        <taxon>Magnoliopsida</taxon>
        <taxon>Liliopsida</taxon>
        <taxon>Dioscoreales</taxon>
        <taxon>Dioscoreaceae</taxon>
        <taxon>Dioscorea</taxon>
    </lineage>
</organism>
<sequence length="207" mass="23529">MESQGNGGVRRAEIDTSAPFRSVKEAVLLFGEKVLAGEVYANKLNEIRATTCSKENGSSRFGSVVAELEETKQSLEIAKEQHQMMESSITSLRVELEKTKLELNQLKSKESEKQVIHSSEIDDVIKFEEESREFLLDSPQTSDGNEFQKRRYVKFAEPPSLAKVLNINKSVLERQFSHVDREIPRKKNKKKPLMSLIRVFSKKKGSP</sequence>
<dbReference type="Proteomes" id="UP001515500">
    <property type="component" value="Chromosome 14"/>
</dbReference>
<keyword evidence="4" id="KW-1185">Reference proteome</keyword>
<evidence type="ECO:0000256" key="2">
    <source>
        <dbReference type="ARBA" id="ARBA00023054"/>
    </source>
</evidence>
<dbReference type="GO" id="GO:0009904">
    <property type="term" value="P:chloroplast accumulation movement"/>
    <property type="evidence" value="ECO:0007669"/>
    <property type="project" value="TreeGrafter"/>
</dbReference>
<evidence type="ECO:0000256" key="3">
    <source>
        <dbReference type="SAM" id="Coils"/>
    </source>
</evidence>
<dbReference type="PANTHER" id="PTHR32054:SF9">
    <property type="entry name" value="OS04G0116200 PROTEIN"/>
    <property type="match status" value="1"/>
</dbReference>
<dbReference type="RefSeq" id="XP_039138629.1">
    <property type="nucleotide sequence ID" value="XM_039282695.1"/>
</dbReference>
<dbReference type="PANTHER" id="PTHR32054">
    <property type="entry name" value="HEAVY CHAIN, PUTATIVE, EXPRESSED-RELATED-RELATED"/>
    <property type="match status" value="1"/>
</dbReference>
<evidence type="ECO:0000313" key="5">
    <source>
        <dbReference type="RefSeq" id="XP_039138629.1"/>
    </source>
</evidence>
<evidence type="ECO:0000256" key="1">
    <source>
        <dbReference type="ARBA" id="ARBA00005485"/>
    </source>
</evidence>
<comment type="similarity">
    <text evidence="1">Belongs to the WEB family.</text>
</comment>
<dbReference type="AlphaFoldDB" id="A0AB40CK81"/>
<accession>A0AB40CK81</accession>
<reference evidence="5" key="1">
    <citation type="submission" date="2025-08" db="UniProtKB">
        <authorList>
            <consortium name="RefSeq"/>
        </authorList>
    </citation>
    <scope>IDENTIFICATION</scope>
</reference>
<dbReference type="GO" id="GO:0009903">
    <property type="term" value="P:chloroplast avoidance movement"/>
    <property type="evidence" value="ECO:0007669"/>
    <property type="project" value="TreeGrafter"/>
</dbReference>
<evidence type="ECO:0000313" key="4">
    <source>
        <dbReference type="Proteomes" id="UP001515500"/>
    </source>
</evidence>
<protein>
    <submittedName>
        <fullName evidence="5">WEB family protein At1g75720-like</fullName>
    </submittedName>
</protein>